<evidence type="ECO:0000256" key="4">
    <source>
        <dbReference type="ARBA" id="ARBA00023136"/>
    </source>
</evidence>
<comment type="subcellular location">
    <subcellularLocation>
        <location evidence="1">Membrane</location>
        <topology evidence="1">Multi-pass membrane protein</topology>
    </subcellularLocation>
</comment>
<comment type="caution">
    <text evidence="7">The sequence shown here is derived from an EMBL/GenBank/DDBJ whole genome shotgun (WGS) entry which is preliminary data.</text>
</comment>
<dbReference type="PROSITE" id="PS51380">
    <property type="entry name" value="EXS"/>
    <property type="match status" value="1"/>
</dbReference>
<organism evidence="7 8">
    <name type="scientific">Datura stramonium</name>
    <name type="common">Jimsonweed</name>
    <name type="synonym">Common thornapple</name>
    <dbReference type="NCBI Taxonomy" id="4076"/>
    <lineage>
        <taxon>Eukaryota</taxon>
        <taxon>Viridiplantae</taxon>
        <taxon>Streptophyta</taxon>
        <taxon>Embryophyta</taxon>
        <taxon>Tracheophyta</taxon>
        <taxon>Spermatophyta</taxon>
        <taxon>Magnoliopsida</taxon>
        <taxon>eudicotyledons</taxon>
        <taxon>Gunneridae</taxon>
        <taxon>Pentapetalae</taxon>
        <taxon>asterids</taxon>
        <taxon>lamiids</taxon>
        <taxon>Solanales</taxon>
        <taxon>Solanaceae</taxon>
        <taxon>Solanoideae</taxon>
        <taxon>Datureae</taxon>
        <taxon>Datura</taxon>
    </lineage>
</organism>
<accession>A0ABS8SPB0</accession>
<evidence type="ECO:0000256" key="1">
    <source>
        <dbReference type="ARBA" id="ARBA00004141"/>
    </source>
</evidence>
<evidence type="ECO:0000313" key="7">
    <source>
        <dbReference type="EMBL" id="MCD7460733.1"/>
    </source>
</evidence>
<proteinExistence type="predicted"/>
<dbReference type="InterPro" id="IPR004342">
    <property type="entry name" value="EXS_C"/>
</dbReference>
<sequence>MHTLCMLLYAANIYFWRHYKINYAFIFGFKQGTELSYREVFLLSNGLAMLVLAALLMHLHMNSRAEVYGTRIEYVPLGLIMVLLFITFCPFNIIYRSSRLFLIRCIFRCICAPLYKCVRRLFEEKDQAQAYNGLRYFLTILAVVIKTAYGLRKSLTWEVLVILSSLVTTLFNTYWDIVVDWGLLRRKSKNKFLRDKLILHHRSVYFIAMVLDVLLRFAWLQLVLKFNVPSLHGSTVTKHICLLRSNSTWHVEFFQVGK</sequence>
<dbReference type="PANTHER" id="PTHR10783:SF104">
    <property type="entry name" value="PHOSPHATE TRANSPORTER PHO1 HOMOLOG 10"/>
    <property type="match status" value="1"/>
</dbReference>
<keyword evidence="8" id="KW-1185">Reference proteome</keyword>
<evidence type="ECO:0000259" key="6">
    <source>
        <dbReference type="PROSITE" id="PS51380"/>
    </source>
</evidence>
<gene>
    <name evidence="7" type="ORF">HAX54_044313</name>
</gene>
<dbReference type="Pfam" id="PF03124">
    <property type="entry name" value="EXS"/>
    <property type="match status" value="1"/>
</dbReference>
<dbReference type="EMBL" id="JACEIK010000675">
    <property type="protein sequence ID" value="MCD7460733.1"/>
    <property type="molecule type" value="Genomic_DNA"/>
</dbReference>
<keyword evidence="4 5" id="KW-0472">Membrane</keyword>
<feature type="transmembrane region" description="Helical" evidence="5">
    <location>
        <begin position="72"/>
        <end position="95"/>
    </location>
</feature>
<protein>
    <recommendedName>
        <fullName evidence="6">EXS domain-containing protein</fullName>
    </recommendedName>
</protein>
<feature type="transmembrane region" description="Helical" evidence="5">
    <location>
        <begin position="40"/>
        <end position="60"/>
    </location>
</feature>
<keyword evidence="3 5" id="KW-1133">Transmembrane helix</keyword>
<evidence type="ECO:0000256" key="5">
    <source>
        <dbReference type="SAM" id="Phobius"/>
    </source>
</evidence>
<reference evidence="7 8" key="1">
    <citation type="journal article" date="2021" name="BMC Genomics">
        <title>Datura genome reveals duplications of psychoactive alkaloid biosynthetic genes and high mutation rate following tissue culture.</title>
        <authorList>
            <person name="Rajewski A."/>
            <person name="Carter-House D."/>
            <person name="Stajich J."/>
            <person name="Litt A."/>
        </authorList>
    </citation>
    <scope>NUCLEOTIDE SEQUENCE [LARGE SCALE GENOMIC DNA]</scope>
    <source>
        <strain evidence="7">AR-01</strain>
    </source>
</reference>
<evidence type="ECO:0000313" key="8">
    <source>
        <dbReference type="Proteomes" id="UP000823775"/>
    </source>
</evidence>
<dbReference type="Proteomes" id="UP000823775">
    <property type="component" value="Unassembled WGS sequence"/>
</dbReference>
<dbReference type="PANTHER" id="PTHR10783">
    <property type="entry name" value="XENOTROPIC AND POLYTROPIC RETROVIRUS RECEPTOR 1-RELATED"/>
    <property type="match status" value="1"/>
</dbReference>
<evidence type="ECO:0000256" key="2">
    <source>
        <dbReference type="ARBA" id="ARBA00022692"/>
    </source>
</evidence>
<feature type="transmembrane region" description="Helical" evidence="5">
    <location>
        <begin position="204"/>
        <end position="224"/>
    </location>
</feature>
<evidence type="ECO:0000256" key="3">
    <source>
        <dbReference type="ARBA" id="ARBA00022989"/>
    </source>
</evidence>
<name>A0ABS8SPB0_DATST</name>
<feature type="transmembrane region" description="Helical" evidence="5">
    <location>
        <begin position="161"/>
        <end position="183"/>
    </location>
</feature>
<keyword evidence="2 5" id="KW-0812">Transmembrane</keyword>
<feature type="transmembrane region" description="Helical" evidence="5">
    <location>
        <begin position="130"/>
        <end position="149"/>
    </location>
</feature>
<feature type="domain" description="EXS" evidence="6">
    <location>
        <begin position="93"/>
        <end position="258"/>
    </location>
</feature>